<dbReference type="InterPro" id="IPR000182">
    <property type="entry name" value="GNAT_dom"/>
</dbReference>
<accession>F0SZK8</accession>
<dbReference type="GO" id="GO:0016747">
    <property type="term" value="F:acyltransferase activity, transferring groups other than amino-acyl groups"/>
    <property type="evidence" value="ECO:0007669"/>
    <property type="project" value="InterPro"/>
</dbReference>
<dbReference type="SUPFAM" id="SSF55729">
    <property type="entry name" value="Acyl-CoA N-acyltransferases (Nat)"/>
    <property type="match status" value="1"/>
</dbReference>
<feature type="domain" description="N-acetyltransferase" evidence="1">
    <location>
        <begin position="7"/>
        <end position="170"/>
    </location>
</feature>
<dbReference type="Gene3D" id="3.40.630.30">
    <property type="match status" value="1"/>
</dbReference>
<dbReference type="AlphaFoldDB" id="F0SZK8"/>
<keyword evidence="3" id="KW-1185">Reference proteome</keyword>
<dbReference type="Pfam" id="PF13302">
    <property type="entry name" value="Acetyltransf_3"/>
    <property type="match status" value="1"/>
</dbReference>
<dbReference type="InterPro" id="IPR016181">
    <property type="entry name" value="Acyl_CoA_acyltransferase"/>
</dbReference>
<evidence type="ECO:0000313" key="3">
    <source>
        <dbReference type="Proteomes" id="UP000007488"/>
    </source>
</evidence>
<dbReference type="Proteomes" id="UP000007488">
    <property type="component" value="Chromosome"/>
</dbReference>
<dbReference type="PROSITE" id="PS51186">
    <property type="entry name" value="GNAT"/>
    <property type="match status" value="1"/>
</dbReference>
<dbReference type="EMBL" id="CP002547">
    <property type="protein sequence ID" value="ADY56094.1"/>
    <property type="molecule type" value="Genomic_DNA"/>
</dbReference>
<reference evidence="3" key="2">
    <citation type="submission" date="2011-02" db="EMBL/GenBank/DDBJ databases">
        <title>The complete genome of Syntrophobotulus glycolicus DSM 8271.</title>
        <authorList>
            <person name="Lucas S."/>
            <person name="Copeland A."/>
            <person name="Lapidus A."/>
            <person name="Bruce D."/>
            <person name="Goodwin L."/>
            <person name="Pitluck S."/>
            <person name="Kyrpides N."/>
            <person name="Mavromatis K."/>
            <person name="Pagani I."/>
            <person name="Ivanova N."/>
            <person name="Mikhailova N."/>
            <person name="Chertkov O."/>
            <person name="Held B."/>
            <person name="Detter J.C."/>
            <person name="Tapia R."/>
            <person name="Han C."/>
            <person name="Land M."/>
            <person name="Hauser L."/>
            <person name="Markowitz V."/>
            <person name="Cheng J.-F."/>
            <person name="Hugenholtz P."/>
            <person name="Woyke T."/>
            <person name="Wu D."/>
            <person name="Spring S."/>
            <person name="Schroeder M."/>
            <person name="Brambilla E."/>
            <person name="Klenk H.-P."/>
            <person name="Eisen J.A."/>
        </authorList>
    </citation>
    <scope>NUCLEOTIDE SEQUENCE [LARGE SCALE GENOMIC DNA]</scope>
    <source>
        <strain evidence="3">DSM 8271 / FlGlyR</strain>
    </source>
</reference>
<dbReference type="eggNOG" id="COG1670">
    <property type="taxonomic scope" value="Bacteria"/>
</dbReference>
<dbReference type="PANTHER" id="PTHR43415:SF3">
    <property type="entry name" value="GNAT-FAMILY ACETYLTRANSFERASE"/>
    <property type="match status" value="1"/>
</dbReference>
<dbReference type="KEGG" id="sgy:Sgly_1797"/>
<evidence type="ECO:0000259" key="1">
    <source>
        <dbReference type="PROSITE" id="PS51186"/>
    </source>
</evidence>
<dbReference type="RefSeq" id="WP_013624962.1">
    <property type="nucleotide sequence ID" value="NC_015172.1"/>
</dbReference>
<dbReference type="HOGENOM" id="CLU_013985_3_2_9"/>
<gene>
    <name evidence="2" type="ordered locus">Sgly_1797</name>
</gene>
<name>F0SZK8_SYNGF</name>
<dbReference type="PANTHER" id="PTHR43415">
    <property type="entry name" value="SPERMIDINE N(1)-ACETYLTRANSFERASE"/>
    <property type="match status" value="1"/>
</dbReference>
<proteinExistence type="predicted"/>
<dbReference type="STRING" id="645991.Sgly_1797"/>
<sequence length="174" mass="20165">MLKGRKTIIRPLETDDLDILYTWFNDGEFSHWLTGGWPLRTLLRREEIERVIYDDDPQRYAILDIADHSMIGTIGFGEVNVPSRNASLYIGIGEKDHWSKGYGSDALHSFIAFLFNSWNLHRLTIKTWSGNSRASSCYQKLGFQLEGRLRDAYYVDGAYQDELVFGLLKEECKF</sequence>
<dbReference type="OrthoDB" id="9795206at2"/>
<protein>
    <submittedName>
        <fullName evidence="2">GCN5-related N-acetyltransferase</fullName>
    </submittedName>
</protein>
<organism evidence="2 3">
    <name type="scientific">Syntrophobotulus glycolicus (strain DSM 8271 / FlGlyR)</name>
    <dbReference type="NCBI Taxonomy" id="645991"/>
    <lineage>
        <taxon>Bacteria</taxon>
        <taxon>Bacillati</taxon>
        <taxon>Bacillota</taxon>
        <taxon>Clostridia</taxon>
        <taxon>Eubacteriales</taxon>
        <taxon>Desulfitobacteriaceae</taxon>
        <taxon>Syntrophobotulus</taxon>
    </lineage>
</organism>
<reference evidence="2 3" key="1">
    <citation type="journal article" date="2011" name="Stand. Genomic Sci.">
        <title>Complete genome sequence of Syntrophobotulus glycolicus type strain (FlGlyR).</title>
        <authorList>
            <person name="Han C."/>
            <person name="Mwirichia R."/>
            <person name="Chertkov O."/>
            <person name="Held B."/>
            <person name="Lapidus A."/>
            <person name="Nolan M."/>
            <person name="Lucas S."/>
            <person name="Hammon N."/>
            <person name="Deshpande S."/>
            <person name="Cheng J.F."/>
            <person name="Tapia R."/>
            <person name="Goodwin L."/>
            <person name="Pitluck S."/>
            <person name="Huntemann M."/>
            <person name="Liolios K."/>
            <person name="Ivanova N."/>
            <person name="Pagani I."/>
            <person name="Mavromatis K."/>
            <person name="Ovchinikova G."/>
            <person name="Pati A."/>
            <person name="Chen A."/>
            <person name="Palaniappan K."/>
            <person name="Land M."/>
            <person name="Hauser L."/>
            <person name="Brambilla E.M."/>
            <person name="Rohde M."/>
            <person name="Spring S."/>
            <person name="Sikorski J."/>
            <person name="Goker M."/>
            <person name="Woyke T."/>
            <person name="Bristow J."/>
            <person name="Eisen J.A."/>
            <person name="Markowitz V."/>
            <person name="Hugenholtz P."/>
            <person name="Kyrpides N.C."/>
            <person name="Klenk H.P."/>
            <person name="Detter J.C."/>
        </authorList>
    </citation>
    <scope>NUCLEOTIDE SEQUENCE [LARGE SCALE GENOMIC DNA]</scope>
    <source>
        <strain evidence="3">DSM 8271 / FlGlyR</strain>
    </source>
</reference>
<evidence type="ECO:0000313" key="2">
    <source>
        <dbReference type="EMBL" id="ADY56094.1"/>
    </source>
</evidence>